<organism evidence="8 9">
    <name type="scientific">Sistotremastrum suecicum HHB10207 ss-3</name>
    <dbReference type="NCBI Taxonomy" id="1314776"/>
    <lineage>
        <taxon>Eukaryota</taxon>
        <taxon>Fungi</taxon>
        <taxon>Dikarya</taxon>
        <taxon>Basidiomycota</taxon>
        <taxon>Agaricomycotina</taxon>
        <taxon>Agaricomycetes</taxon>
        <taxon>Sistotremastrales</taxon>
        <taxon>Sistotremastraceae</taxon>
        <taxon>Sistotremastrum</taxon>
    </lineage>
</organism>
<dbReference type="SUPFAM" id="SSF69572">
    <property type="entry name" value="Activating enzymes of the ubiquitin-like proteins"/>
    <property type="match status" value="1"/>
</dbReference>
<dbReference type="EMBL" id="KV428182">
    <property type="protein sequence ID" value="KZT34422.1"/>
    <property type="molecule type" value="Genomic_DNA"/>
</dbReference>
<evidence type="ECO:0000259" key="7">
    <source>
        <dbReference type="Pfam" id="PF00899"/>
    </source>
</evidence>
<dbReference type="InterPro" id="IPR000594">
    <property type="entry name" value="ThiF_NAD_FAD-bd"/>
</dbReference>
<evidence type="ECO:0000256" key="6">
    <source>
        <dbReference type="SAM" id="MobiDB-lite"/>
    </source>
</evidence>
<evidence type="ECO:0000313" key="8">
    <source>
        <dbReference type="EMBL" id="KZT34422.1"/>
    </source>
</evidence>
<dbReference type="Gene3D" id="3.40.50.720">
    <property type="entry name" value="NAD(P)-binding Rossmann-like Domain"/>
    <property type="match status" value="2"/>
</dbReference>
<comment type="pathway">
    <text evidence="1 5">Protein modification; protein neddylation.</text>
</comment>
<dbReference type="OrthoDB" id="1708823at2759"/>
<dbReference type="InterPro" id="IPR035985">
    <property type="entry name" value="Ubiquitin-activating_enz"/>
</dbReference>
<dbReference type="PANTHER" id="PTHR10953:SF29">
    <property type="entry name" value="NEDD8-ACTIVATING ENZYME E1 REGULATORY SUBUNIT"/>
    <property type="match status" value="1"/>
</dbReference>
<dbReference type="GO" id="GO:0005737">
    <property type="term" value="C:cytoplasm"/>
    <property type="evidence" value="ECO:0007669"/>
    <property type="project" value="TreeGrafter"/>
</dbReference>
<proteinExistence type="inferred from homology"/>
<evidence type="ECO:0000256" key="2">
    <source>
        <dbReference type="ARBA" id="ARBA00006868"/>
    </source>
</evidence>
<evidence type="ECO:0000256" key="3">
    <source>
        <dbReference type="ARBA" id="ARBA00015407"/>
    </source>
</evidence>
<dbReference type="AlphaFoldDB" id="A0A165ZLL5"/>
<name>A0A165ZLL5_9AGAM</name>
<evidence type="ECO:0000256" key="1">
    <source>
        <dbReference type="ARBA" id="ARBA00005032"/>
    </source>
</evidence>
<keyword evidence="4 5" id="KW-0833">Ubl conjugation pathway</keyword>
<dbReference type="UniPathway" id="UPA00885"/>
<dbReference type="PANTHER" id="PTHR10953">
    <property type="entry name" value="UBIQUITIN-ACTIVATING ENZYME E1"/>
    <property type="match status" value="1"/>
</dbReference>
<gene>
    <name evidence="8" type="ORF">SISSUDRAFT_1065331</name>
</gene>
<keyword evidence="9" id="KW-1185">Reference proteome</keyword>
<comment type="function">
    <text evidence="5">Regulatory subunit of the dimeric UBA3-ULA1 E1 enzyme.</text>
</comment>
<evidence type="ECO:0000256" key="4">
    <source>
        <dbReference type="ARBA" id="ARBA00022786"/>
    </source>
</evidence>
<sequence>MSQTESQDIETATTSLQTTSVAPDNKTRRYDRQLRLWASSGQAALESSKILVISGSGTSASVLKNLVLPGIGHFTIMDPHKVTEADIGSNFFLETESVGKSKAEEEVKLLKELNDGVEGVANTSDLATILKNDPAYLTSFTLLIAHNLHPELLEQLSSLLRSDPFHPPLIVVRSAGFLAEFFIQFHEHSIIDSHSETPPSLRIDKPFPALLDHALSLDLSKLDPTDHGHIPYIVILVKAAHEWKASHDGRVPKTTEERKEFKKYLQSLRVKADEENFEEAEAQAYRVWAVTNVPSEISSLFNDPILANLTPTSPPFFHLLAALKTYTEKEPHTLPLSATLPDIKSDTTNYIHLQNMYKGRAEEEKEEFTKILLANPVQPQTPIDKSLIDEFVRNSHGLKVLRGEKWGAVDQDSVRLKEAAQSYPSHTAIHLAFSAMAALELKGSQVDHNTPAEDLKSEAAKIFGLFEDLEEEVDNAIAELLRAPDADLPTTAAFLGGLVAQEAIKIITKQYVPVKGYCVIDLISSTTSVIGA</sequence>
<feature type="region of interest" description="Disordered" evidence="6">
    <location>
        <begin position="1"/>
        <end position="25"/>
    </location>
</feature>
<comment type="similarity">
    <text evidence="2 5">Belongs to the ubiquitin-activating E1 family. ULA1 subfamily.</text>
</comment>
<dbReference type="Proteomes" id="UP000076798">
    <property type="component" value="Unassembled WGS sequence"/>
</dbReference>
<reference evidence="8 9" key="1">
    <citation type="journal article" date="2016" name="Mol. Biol. Evol.">
        <title>Comparative Genomics of Early-Diverging Mushroom-Forming Fungi Provides Insights into the Origins of Lignocellulose Decay Capabilities.</title>
        <authorList>
            <person name="Nagy L.G."/>
            <person name="Riley R."/>
            <person name="Tritt A."/>
            <person name="Adam C."/>
            <person name="Daum C."/>
            <person name="Floudas D."/>
            <person name="Sun H."/>
            <person name="Yadav J.S."/>
            <person name="Pangilinan J."/>
            <person name="Larsson K.H."/>
            <person name="Matsuura K."/>
            <person name="Barry K."/>
            <person name="Labutti K."/>
            <person name="Kuo R."/>
            <person name="Ohm R.A."/>
            <person name="Bhattacharya S.S."/>
            <person name="Shirouzu T."/>
            <person name="Yoshinaga Y."/>
            <person name="Martin F.M."/>
            <person name="Grigoriev I.V."/>
            <person name="Hibbett D.S."/>
        </authorList>
    </citation>
    <scope>NUCLEOTIDE SEQUENCE [LARGE SCALE GENOMIC DNA]</scope>
    <source>
        <strain evidence="8 9">HHB10207 ss-3</strain>
    </source>
</reference>
<dbReference type="STRING" id="1314776.A0A165ZLL5"/>
<protein>
    <recommendedName>
        <fullName evidence="3 5">NEDD8-activating enzyme E1 regulatory subunit</fullName>
    </recommendedName>
</protein>
<feature type="domain" description="THIF-type NAD/FAD binding fold" evidence="7">
    <location>
        <begin position="30"/>
        <end position="127"/>
    </location>
</feature>
<dbReference type="InterPro" id="IPR045886">
    <property type="entry name" value="ThiF/MoeB/HesA"/>
</dbReference>
<evidence type="ECO:0000256" key="5">
    <source>
        <dbReference type="PIRNR" id="PIRNR039099"/>
    </source>
</evidence>
<feature type="compositionally biased region" description="Polar residues" evidence="6">
    <location>
        <begin position="1"/>
        <end position="22"/>
    </location>
</feature>
<dbReference type="FunFam" id="3.40.50.720:FF:000475">
    <property type="entry name" value="NEDD8-activating enzyme E1 regulatory subunit"/>
    <property type="match status" value="1"/>
</dbReference>
<dbReference type="PIRSF" id="PIRSF039099">
    <property type="entry name" value="APP-BP1"/>
    <property type="match status" value="1"/>
</dbReference>
<dbReference type="GO" id="GO:0045116">
    <property type="term" value="P:protein neddylation"/>
    <property type="evidence" value="ECO:0007669"/>
    <property type="project" value="UniProtKB-UniRule"/>
</dbReference>
<dbReference type="GO" id="GO:0019781">
    <property type="term" value="F:NEDD8 activating enzyme activity"/>
    <property type="evidence" value="ECO:0007669"/>
    <property type="project" value="UniProtKB-UniRule"/>
</dbReference>
<accession>A0A165ZLL5</accession>
<dbReference type="InterPro" id="IPR030667">
    <property type="entry name" value="APP-BP1"/>
</dbReference>
<evidence type="ECO:0000313" key="9">
    <source>
        <dbReference type="Proteomes" id="UP000076798"/>
    </source>
</evidence>
<dbReference type="Pfam" id="PF00899">
    <property type="entry name" value="ThiF"/>
    <property type="match status" value="1"/>
</dbReference>